<name>A0A562UN17_9SPHN</name>
<feature type="chain" id="PRO_5021779739" evidence="1">
    <location>
        <begin position="20"/>
        <end position="182"/>
    </location>
</feature>
<gene>
    <name evidence="2" type="ORF">JN10_2556</name>
</gene>
<keyword evidence="1" id="KW-0732">Signal</keyword>
<dbReference type="PROSITE" id="PS51257">
    <property type="entry name" value="PROKAR_LIPOPROTEIN"/>
    <property type="match status" value="1"/>
</dbReference>
<keyword evidence="3" id="KW-1185">Reference proteome</keyword>
<protein>
    <submittedName>
        <fullName evidence="2">Putative lipoprotein</fullName>
    </submittedName>
</protein>
<dbReference type="AlphaFoldDB" id="A0A562UN17"/>
<proteinExistence type="predicted"/>
<dbReference type="OrthoDB" id="5348860at2"/>
<comment type="caution">
    <text evidence="2">The sequence shown here is derived from an EMBL/GenBank/DDBJ whole genome shotgun (WGS) entry which is preliminary data.</text>
</comment>
<dbReference type="Proteomes" id="UP000320547">
    <property type="component" value="Unassembled WGS sequence"/>
</dbReference>
<evidence type="ECO:0000313" key="3">
    <source>
        <dbReference type="Proteomes" id="UP000320547"/>
    </source>
</evidence>
<dbReference type="EMBL" id="VLLK01000002">
    <property type="protein sequence ID" value="TWJ07010.1"/>
    <property type="molecule type" value="Genomic_DNA"/>
</dbReference>
<evidence type="ECO:0000256" key="1">
    <source>
        <dbReference type="SAM" id="SignalP"/>
    </source>
</evidence>
<dbReference type="RefSeq" id="WP_067598678.1">
    <property type="nucleotide sequence ID" value="NZ_CP015963.1"/>
</dbReference>
<keyword evidence="2" id="KW-0449">Lipoprotein</keyword>
<evidence type="ECO:0000313" key="2">
    <source>
        <dbReference type="EMBL" id="TWJ07010.1"/>
    </source>
</evidence>
<accession>A0A562UN17</accession>
<dbReference type="STRING" id="476157.GCA_001663155_01231"/>
<sequence>MTKNQLLALAILPFLSACGNPEAVPDDVADISTEATEEVAEASPELPAEMAALLDAEFADFDGLTYYSGRFDLNGDGTDEWMAYVAGPGACGTGGCSMRIFQQTPDGIETKGQLSVVQLPVGVFETSTDGWRDLAITIGGGGAEYAVVKVPYTDPVYSSNPTVSPAQPSTDEFTTVIAFPEM</sequence>
<reference evidence="2 3" key="1">
    <citation type="submission" date="2019-07" db="EMBL/GenBank/DDBJ databases">
        <title>Genomic Encyclopedia of Archaeal and Bacterial Type Strains, Phase II (KMG-II): from individual species to whole genera.</title>
        <authorList>
            <person name="Goeker M."/>
        </authorList>
    </citation>
    <scope>NUCLEOTIDE SEQUENCE [LARGE SCALE GENOMIC DNA]</scope>
    <source>
        <strain evidence="2 3">ATCC BAA-2084</strain>
    </source>
</reference>
<feature type="signal peptide" evidence="1">
    <location>
        <begin position="1"/>
        <end position="19"/>
    </location>
</feature>
<organism evidence="2 3">
    <name type="scientific">Altererythrobacter ishigakiensis</name>
    <dbReference type="NCBI Taxonomy" id="476157"/>
    <lineage>
        <taxon>Bacteria</taxon>
        <taxon>Pseudomonadati</taxon>
        <taxon>Pseudomonadota</taxon>
        <taxon>Alphaproteobacteria</taxon>
        <taxon>Sphingomonadales</taxon>
        <taxon>Erythrobacteraceae</taxon>
        <taxon>Altererythrobacter</taxon>
    </lineage>
</organism>